<dbReference type="GO" id="GO:0003755">
    <property type="term" value="F:peptidyl-prolyl cis-trans isomerase activity"/>
    <property type="evidence" value="ECO:0007669"/>
    <property type="project" value="UniProtKB-KW"/>
</dbReference>
<sequence length="71" mass="7899">MFDSNLNKDKLLRLKLGAGKVIKGWEEGMLNMRKGGKRLMVIPPSLAYGSQGVANRVPPDSTLVFEAEIRR</sequence>
<evidence type="ECO:0000256" key="1">
    <source>
        <dbReference type="PROSITE-ProRule" id="PRU00277"/>
    </source>
</evidence>
<dbReference type="EC" id="5.2.1.8" evidence="1"/>
<keyword evidence="1" id="KW-0413">Isomerase</keyword>
<evidence type="ECO:0000313" key="4">
    <source>
        <dbReference type="Proteomes" id="UP001529510"/>
    </source>
</evidence>
<protein>
    <recommendedName>
        <fullName evidence="1">peptidylprolyl isomerase</fullName>
        <ecNumber evidence="1">5.2.1.8</ecNumber>
    </recommendedName>
</protein>
<dbReference type="PANTHER" id="PTHR44927">
    <property type="entry name" value="FK506-BINDING PROTEIN 15"/>
    <property type="match status" value="1"/>
</dbReference>
<dbReference type="PROSITE" id="PS50059">
    <property type="entry name" value="FKBP_PPIASE"/>
    <property type="match status" value="1"/>
</dbReference>
<feature type="domain" description="PPIase FKBP-type" evidence="2">
    <location>
        <begin position="1"/>
        <end position="71"/>
    </location>
</feature>
<evidence type="ECO:0000259" key="2">
    <source>
        <dbReference type="PROSITE" id="PS50059"/>
    </source>
</evidence>
<dbReference type="Proteomes" id="UP001529510">
    <property type="component" value="Unassembled WGS sequence"/>
</dbReference>
<dbReference type="AlphaFoldDB" id="A0ABD0QJN9"/>
<proteinExistence type="predicted"/>
<reference evidence="3 4" key="1">
    <citation type="submission" date="2024-05" db="EMBL/GenBank/DDBJ databases">
        <title>Genome sequencing and assembly of Indian major carp, Cirrhinus mrigala (Hamilton, 1822).</title>
        <authorList>
            <person name="Mohindra V."/>
            <person name="Chowdhury L.M."/>
            <person name="Lal K."/>
            <person name="Jena J.K."/>
        </authorList>
    </citation>
    <scope>NUCLEOTIDE SEQUENCE [LARGE SCALE GENOMIC DNA]</scope>
    <source>
        <strain evidence="3">CM1030</strain>
        <tissue evidence="3">Blood</tissue>
    </source>
</reference>
<organism evidence="3 4">
    <name type="scientific">Cirrhinus mrigala</name>
    <name type="common">Mrigala</name>
    <dbReference type="NCBI Taxonomy" id="683832"/>
    <lineage>
        <taxon>Eukaryota</taxon>
        <taxon>Metazoa</taxon>
        <taxon>Chordata</taxon>
        <taxon>Craniata</taxon>
        <taxon>Vertebrata</taxon>
        <taxon>Euteleostomi</taxon>
        <taxon>Actinopterygii</taxon>
        <taxon>Neopterygii</taxon>
        <taxon>Teleostei</taxon>
        <taxon>Ostariophysi</taxon>
        <taxon>Cypriniformes</taxon>
        <taxon>Cyprinidae</taxon>
        <taxon>Labeoninae</taxon>
        <taxon>Labeonini</taxon>
        <taxon>Cirrhinus</taxon>
    </lineage>
</organism>
<dbReference type="Pfam" id="PF00254">
    <property type="entry name" value="FKBP_C"/>
    <property type="match status" value="1"/>
</dbReference>
<gene>
    <name evidence="3" type="ORF">M9458_018114</name>
</gene>
<keyword evidence="1" id="KW-0697">Rotamase</keyword>
<comment type="catalytic activity">
    <reaction evidence="1">
        <text>[protein]-peptidylproline (omega=180) = [protein]-peptidylproline (omega=0)</text>
        <dbReference type="Rhea" id="RHEA:16237"/>
        <dbReference type="Rhea" id="RHEA-COMP:10747"/>
        <dbReference type="Rhea" id="RHEA-COMP:10748"/>
        <dbReference type="ChEBI" id="CHEBI:83833"/>
        <dbReference type="ChEBI" id="CHEBI:83834"/>
        <dbReference type="EC" id="5.2.1.8"/>
    </reaction>
</comment>
<dbReference type="SUPFAM" id="SSF54534">
    <property type="entry name" value="FKBP-like"/>
    <property type="match status" value="1"/>
</dbReference>
<keyword evidence="4" id="KW-1185">Reference proteome</keyword>
<dbReference type="EMBL" id="JAMKFB020000008">
    <property type="protein sequence ID" value="KAL0186444.1"/>
    <property type="molecule type" value="Genomic_DNA"/>
</dbReference>
<feature type="non-terminal residue" evidence="3">
    <location>
        <position position="71"/>
    </location>
</feature>
<evidence type="ECO:0000313" key="3">
    <source>
        <dbReference type="EMBL" id="KAL0186444.1"/>
    </source>
</evidence>
<name>A0ABD0QJN9_CIRMR</name>
<dbReference type="PANTHER" id="PTHR44927:SF1">
    <property type="entry name" value="FK506-BINDING PROTEIN 15"/>
    <property type="match status" value="1"/>
</dbReference>
<dbReference type="Gene3D" id="3.10.50.40">
    <property type="match status" value="1"/>
</dbReference>
<dbReference type="InterPro" id="IPR046357">
    <property type="entry name" value="PPIase_dom_sf"/>
</dbReference>
<accession>A0ABD0QJN9</accession>
<dbReference type="InterPro" id="IPR001179">
    <property type="entry name" value="PPIase_FKBP_dom"/>
</dbReference>
<comment type="caution">
    <text evidence="3">The sequence shown here is derived from an EMBL/GenBank/DDBJ whole genome shotgun (WGS) entry which is preliminary data.</text>
</comment>